<dbReference type="EMBL" id="QWEX01000003">
    <property type="protein sequence ID" value="RXV65322.1"/>
    <property type="molecule type" value="Genomic_DNA"/>
</dbReference>
<evidence type="ECO:0000313" key="2">
    <source>
        <dbReference type="Proteomes" id="UP000289650"/>
    </source>
</evidence>
<name>A0A4Q2A7E2_9BURK</name>
<comment type="caution">
    <text evidence="1">The sequence shown here is derived from an EMBL/GenBank/DDBJ whole genome shotgun (WGS) entry which is preliminary data.</text>
</comment>
<dbReference type="AlphaFoldDB" id="A0A4Q2A7E2"/>
<protein>
    <submittedName>
        <fullName evidence="1">Uncharacterized protein</fullName>
    </submittedName>
</protein>
<organism evidence="1 2">
    <name type="scientific">Burkholderia stabilis</name>
    <dbReference type="NCBI Taxonomy" id="95485"/>
    <lineage>
        <taxon>Bacteria</taxon>
        <taxon>Pseudomonadati</taxon>
        <taxon>Pseudomonadota</taxon>
        <taxon>Betaproteobacteria</taxon>
        <taxon>Burkholderiales</taxon>
        <taxon>Burkholderiaceae</taxon>
        <taxon>Burkholderia</taxon>
        <taxon>Burkholderia cepacia complex</taxon>
    </lineage>
</organism>
<accession>A0A4Q2A7E2</accession>
<evidence type="ECO:0000313" key="1">
    <source>
        <dbReference type="EMBL" id="RXV65322.1"/>
    </source>
</evidence>
<sequence>MGFNDEPVFVSPVEFNDFTVINGVIEIESQCRILPLVGTSQHVRCRRVLAIYCWRIQIGINRIWPIRIRIGRADDRKIDFDVCRLRAERNGASQHPVAHVCGDGAFGAAVLRVKDSVGDRNFQWPSGITTNRYWWLQRGGAPGQFDSVIWLPVVKSRNLHDYTGNGVFEIDPALVGLGYLWILEIIG</sequence>
<proteinExistence type="predicted"/>
<reference evidence="1 2" key="1">
    <citation type="submission" date="2018-08" db="EMBL/GenBank/DDBJ databases">
        <title>Mountain-cultivated ginseng endophyte, Burkholderia stabilis and its activity against ginseng root rot disease.</title>
        <authorList>
            <person name="Tapan Kumar M."/>
            <person name="Bae H."/>
            <person name="Shanmugam G."/>
            <person name="Jeon J."/>
        </authorList>
    </citation>
    <scope>NUCLEOTIDE SEQUENCE [LARGE SCALE GENOMIC DNA]</scope>
    <source>
        <strain evidence="1 2">EB159</strain>
    </source>
</reference>
<dbReference type="Proteomes" id="UP000289650">
    <property type="component" value="Unassembled WGS sequence"/>
</dbReference>
<gene>
    <name evidence="1" type="ORF">D1006_35040</name>
</gene>